<evidence type="ECO:0000256" key="1">
    <source>
        <dbReference type="ARBA" id="ARBA00023157"/>
    </source>
</evidence>
<keyword evidence="3" id="KW-0472">Membrane</keyword>
<proteinExistence type="predicted"/>
<organism evidence="5 6">
    <name type="scientific">Angiostrongylus cantonensis</name>
    <name type="common">Rat lungworm</name>
    <dbReference type="NCBI Taxonomy" id="6313"/>
    <lineage>
        <taxon>Eukaryota</taxon>
        <taxon>Metazoa</taxon>
        <taxon>Ecdysozoa</taxon>
        <taxon>Nematoda</taxon>
        <taxon>Chromadorea</taxon>
        <taxon>Rhabditida</taxon>
        <taxon>Rhabditina</taxon>
        <taxon>Rhabditomorpha</taxon>
        <taxon>Strongyloidea</taxon>
        <taxon>Metastrongylidae</taxon>
        <taxon>Angiostrongylus</taxon>
    </lineage>
</organism>
<comment type="caution">
    <text evidence="2">Lacks conserved residue(s) required for the propagation of feature annotation.</text>
</comment>
<dbReference type="WBParaSite" id="ACAC_0000716001-mRNA-1">
    <property type="protein sequence ID" value="ACAC_0000716001-mRNA-1"/>
    <property type="gene ID" value="ACAC_0000716001"/>
</dbReference>
<reference evidence="6" key="2">
    <citation type="submission" date="2017-02" db="UniProtKB">
        <authorList>
            <consortium name="WormBaseParasite"/>
        </authorList>
    </citation>
    <scope>IDENTIFICATION</scope>
</reference>
<evidence type="ECO:0000313" key="5">
    <source>
        <dbReference type="Proteomes" id="UP000035642"/>
    </source>
</evidence>
<dbReference type="CDD" id="cd00033">
    <property type="entry name" value="CCP"/>
    <property type="match status" value="1"/>
</dbReference>
<sequence>LDYSHFFRDFIQTWYYLLHSLCGTVVIALNCLHPFVPENGYVTFDVPAPYIPSTIAKYSCAAGFDSIGGTDRRACTSSGRWTGEAPTCAIDVAAGKPATQAST</sequence>
<reference evidence="5" key="1">
    <citation type="submission" date="2012-09" db="EMBL/GenBank/DDBJ databases">
        <authorList>
            <person name="Martin A.A."/>
        </authorList>
    </citation>
    <scope>NUCLEOTIDE SEQUENCE</scope>
</reference>
<evidence type="ECO:0000259" key="4">
    <source>
        <dbReference type="PROSITE" id="PS50923"/>
    </source>
</evidence>
<dbReference type="Gene3D" id="2.10.70.10">
    <property type="entry name" value="Complement Module, domain 1"/>
    <property type="match status" value="1"/>
</dbReference>
<dbReference type="InterPro" id="IPR035976">
    <property type="entry name" value="Sushi/SCR/CCP_sf"/>
</dbReference>
<evidence type="ECO:0000313" key="6">
    <source>
        <dbReference type="WBParaSite" id="ACAC_0000716001-mRNA-1"/>
    </source>
</evidence>
<dbReference type="AlphaFoldDB" id="A0A0K0DA97"/>
<keyword evidence="3" id="KW-0812">Transmembrane</keyword>
<dbReference type="SUPFAM" id="SSF57535">
    <property type="entry name" value="Complement control module/SCR domain"/>
    <property type="match status" value="1"/>
</dbReference>
<dbReference type="PROSITE" id="PS50923">
    <property type="entry name" value="SUSHI"/>
    <property type="match status" value="1"/>
</dbReference>
<accession>A0A0K0DA97</accession>
<name>A0A0K0DA97_ANGCA</name>
<feature type="transmembrane region" description="Helical" evidence="3">
    <location>
        <begin position="14"/>
        <end position="32"/>
    </location>
</feature>
<feature type="domain" description="Sushi" evidence="4">
    <location>
        <begin position="29"/>
        <end position="90"/>
    </location>
</feature>
<dbReference type="Proteomes" id="UP000035642">
    <property type="component" value="Unassembled WGS sequence"/>
</dbReference>
<keyword evidence="1" id="KW-1015">Disulfide bond</keyword>
<dbReference type="SMART" id="SM00032">
    <property type="entry name" value="CCP"/>
    <property type="match status" value="1"/>
</dbReference>
<keyword evidence="5" id="KW-1185">Reference proteome</keyword>
<dbReference type="Pfam" id="PF00084">
    <property type="entry name" value="Sushi"/>
    <property type="match status" value="1"/>
</dbReference>
<keyword evidence="2" id="KW-0768">Sushi</keyword>
<evidence type="ECO:0000256" key="2">
    <source>
        <dbReference type="PROSITE-ProRule" id="PRU00302"/>
    </source>
</evidence>
<protein>
    <submittedName>
        <fullName evidence="6">Sushi domain-containing protein</fullName>
    </submittedName>
</protein>
<dbReference type="InterPro" id="IPR000436">
    <property type="entry name" value="Sushi_SCR_CCP_dom"/>
</dbReference>
<dbReference type="STRING" id="6313.A0A0K0DA97"/>
<keyword evidence="3" id="KW-1133">Transmembrane helix</keyword>
<evidence type="ECO:0000256" key="3">
    <source>
        <dbReference type="SAM" id="Phobius"/>
    </source>
</evidence>